<dbReference type="EMBL" id="CP002009">
    <property type="protein sequence ID" value="ADG12817.1"/>
    <property type="molecule type" value="Genomic_DNA"/>
</dbReference>
<evidence type="ECO:0000256" key="3">
    <source>
        <dbReference type="ARBA" id="ARBA00022692"/>
    </source>
</evidence>
<dbReference type="PANTHER" id="PTHR43568:SF1">
    <property type="entry name" value="P PROTEIN"/>
    <property type="match status" value="1"/>
</dbReference>
<keyword evidence="2" id="KW-0813">Transport</keyword>
<dbReference type="GO" id="GO:0016020">
    <property type="term" value="C:membrane"/>
    <property type="evidence" value="ECO:0007669"/>
    <property type="project" value="UniProtKB-SubCell"/>
</dbReference>
<accession>D5VQG4</accession>
<evidence type="ECO:0000256" key="6">
    <source>
        <dbReference type="SAM" id="Phobius"/>
    </source>
</evidence>
<proteinExistence type="predicted"/>
<feature type="transmembrane region" description="Helical" evidence="6">
    <location>
        <begin position="223"/>
        <end position="240"/>
    </location>
</feature>
<keyword evidence="9" id="KW-1185">Reference proteome</keyword>
<feature type="transmembrane region" description="Helical" evidence="6">
    <location>
        <begin position="260"/>
        <end position="283"/>
    </location>
</feature>
<dbReference type="GO" id="GO:0055085">
    <property type="term" value="P:transmembrane transport"/>
    <property type="evidence" value="ECO:0007669"/>
    <property type="project" value="InterPro"/>
</dbReference>
<dbReference type="eggNOG" id="arCOG00238">
    <property type="taxonomic scope" value="Archaea"/>
</dbReference>
<keyword evidence="3 6" id="KW-0812">Transmembrane</keyword>
<feature type="domain" description="Citrate transporter-like" evidence="7">
    <location>
        <begin position="13"/>
        <end position="283"/>
    </location>
</feature>
<keyword evidence="4 6" id="KW-1133">Transmembrane helix</keyword>
<feature type="transmembrane region" description="Helical" evidence="6">
    <location>
        <begin position="289"/>
        <end position="314"/>
    </location>
</feature>
<evidence type="ECO:0000256" key="4">
    <source>
        <dbReference type="ARBA" id="ARBA00022989"/>
    </source>
</evidence>
<dbReference type="InterPro" id="IPR004680">
    <property type="entry name" value="Cit_transptr-like_dom"/>
</dbReference>
<gene>
    <name evidence="8" type="ordered locus">Metin_0145</name>
</gene>
<feature type="transmembrane region" description="Helical" evidence="6">
    <location>
        <begin position="188"/>
        <end position="217"/>
    </location>
</feature>
<feature type="transmembrane region" description="Helical" evidence="6">
    <location>
        <begin position="326"/>
        <end position="347"/>
    </location>
</feature>
<dbReference type="OrthoDB" id="86089at2157"/>
<evidence type="ECO:0000256" key="5">
    <source>
        <dbReference type="ARBA" id="ARBA00023136"/>
    </source>
</evidence>
<feature type="transmembrane region" description="Helical" evidence="6">
    <location>
        <begin position="30"/>
        <end position="51"/>
    </location>
</feature>
<protein>
    <submittedName>
        <fullName evidence="8">Citrate transporter</fullName>
    </submittedName>
</protein>
<dbReference type="InterPro" id="IPR051475">
    <property type="entry name" value="Diverse_Ion_Transporter"/>
</dbReference>
<feature type="transmembrane region" description="Helical" evidence="6">
    <location>
        <begin position="72"/>
        <end position="102"/>
    </location>
</feature>
<feature type="transmembrane region" description="Helical" evidence="6">
    <location>
        <begin position="7"/>
        <end position="24"/>
    </location>
</feature>
<evidence type="ECO:0000256" key="1">
    <source>
        <dbReference type="ARBA" id="ARBA00004141"/>
    </source>
</evidence>
<dbReference type="Pfam" id="PF03600">
    <property type="entry name" value="CitMHS"/>
    <property type="match status" value="1"/>
</dbReference>
<organism evidence="8 9">
    <name type="scientific">Methanocaldococcus infernus (strain DSM 11812 / JCM 15783 / ME)</name>
    <dbReference type="NCBI Taxonomy" id="573063"/>
    <lineage>
        <taxon>Archaea</taxon>
        <taxon>Methanobacteriati</taxon>
        <taxon>Methanobacteriota</taxon>
        <taxon>Methanomada group</taxon>
        <taxon>Methanococci</taxon>
        <taxon>Methanococcales</taxon>
        <taxon>Methanocaldococcaceae</taxon>
        <taxon>Methanocaldococcus</taxon>
    </lineage>
</organism>
<comment type="subcellular location">
    <subcellularLocation>
        <location evidence="1">Membrane</location>
        <topology evidence="1">Multi-pass membrane protein</topology>
    </subcellularLocation>
</comment>
<dbReference type="RefSeq" id="WP_013099563.1">
    <property type="nucleotide sequence ID" value="NC_014122.1"/>
</dbReference>
<dbReference type="PANTHER" id="PTHR43568">
    <property type="entry name" value="P PROTEIN"/>
    <property type="match status" value="1"/>
</dbReference>
<dbReference type="Proteomes" id="UP000002061">
    <property type="component" value="Chromosome"/>
</dbReference>
<reference evidence="8" key="1">
    <citation type="submission" date="2010-04" db="EMBL/GenBank/DDBJ databases">
        <title>Complete sequence of Methanocaldococcus infernus ME.</title>
        <authorList>
            <consortium name="US DOE Joint Genome Institute"/>
            <person name="Lucas S."/>
            <person name="Copeland A."/>
            <person name="Lapidus A."/>
            <person name="Cheng J.-F."/>
            <person name="Bruce D."/>
            <person name="Goodwin L."/>
            <person name="Pitluck S."/>
            <person name="Munk A.C."/>
            <person name="Detter J.C."/>
            <person name="Han C."/>
            <person name="Tapia R."/>
            <person name="Land M."/>
            <person name="Hauser L."/>
            <person name="Kyrpides N."/>
            <person name="Mikhailova N."/>
            <person name="Sieprawska-Lupa M."/>
            <person name="Whitman W.B."/>
            <person name="Woyke T."/>
        </authorList>
    </citation>
    <scope>NUCLEOTIDE SEQUENCE [LARGE SCALE GENOMIC DNA]</scope>
    <source>
        <strain evidence="8">ME</strain>
    </source>
</reference>
<evidence type="ECO:0000313" key="9">
    <source>
        <dbReference type="Proteomes" id="UP000002061"/>
    </source>
</evidence>
<dbReference type="HOGENOM" id="CLU_063025_1_0_2"/>
<dbReference type="KEGG" id="mif:Metin_0145"/>
<dbReference type="STRING" id="573063.Metin_0145"/>
<sequence>MLKADELIFSFFILLSIVFLIFLINPMEALLVINWKTIISLFYIMVIVNLLKDSGFLEYLSIKIIERTRRIFLTLIFLTLILSMFVTNDISLFIIVPLTLILARYCNLELNKIIILEGIAANIGSSLTPFGNPQNLFIFYHYHLNFTEFVINMIPFEVLGILVILPFLDFKKFCVKRLEEKEFKKVWLIYIFIFILTILSVLNIINSLYLLPIILYILVKKRIRVDILFLLTFCSLFIDIEGLKRLGIIEIFKINFSQDIIIMTYSSLLSQVISNVPTAILLSNLYDNWLAIAYGVNVGGNGSLIASFANLITIRLSEGRVDITKFLKYSFLIYFLHLTTLTIYLLVRGFL</sequence>
<name>D5VQG4_METIM</name>
<dbReference type="AlphaFoldDB" id="D5VQG4"/>
<evidence type="ECO:0000313" key="8">
    <source>
        <dbReference type="EMBL" id="ADG12817.1"/>
    </source>
</evidence>
<keyword evidence="5 6" id="KW-0472">Membrane</keyword>
<evidence type="ECO:0000256" key="2">
    <source>
        <dbReference type="ARBA" id="ARBA00022448"/>
    </source>
</evidence>
<feature type="transmembrane region" description="Helical" evidence="6">
    <location>
        <begin position="149"/>
        <end position="168"/>
    </location>
</feature>
<dbReference type="GeneID" id="9131145"/>
<evidence type="ECO:0000259" key="7">
    <source>
        <dbReference type="Pfam" id="PF03600"/>
    </source>
</evidence>